<proteinExistence type="predicted"/>
<name>A0A6M1TDH2_9BACT</name>
<dbReference type="RefSeq" id="WP_165271290.1">
    <property type="nucleotide sequence ID" value="NZ_JAALLS010000032.1"/>
</dbReference>
<keyword evidence="1" id="KW-0732">Signal</keyword>
<reference evidence="2 3" key="1">
    <citation type="submission" date="2020-02" db="EMBL/GenBank/DDBJ databases">
        <title>Aliifodinibius halophilus 2W32, complete genome.</title>
        <authorList>
            <person name="Li Y."/>
            <person name="Wu S."/>
        </authorList>
    </citation>
    <scope>NUCLEOTIDE SEQUENCE [LARGE SCALE GENOMIC DNA]</scope>
    <source>
        <strain evidence="2 3">2W32</strain>
    </source>
</reference>
<sequence>MMNINVSVLLIIALTIAGCSTSSNSQMVRETDIRIVFENSDGDNLLSGNTSNTITEQNTDLYYLNNGKKEKIFNGNHDYPKQFYITDESREHEMILFPHIKSDQDTARTLIKAGTFAMDTLKVEYEHSQNVIAVHQLWYNGELKWDTNEQTDRKIVVTKSSPESN</sequence>
<dbReference type="AlphaFoldDB" id="A0A6M1TDH2"/>
<feature type="signal peptide" evidence="1">
    <location>
        <begin position="1"/>
        <end position="25"/>
    </location>
</feature>
<feature type="chain" id="PRO_5027046243" description="LPS export ABC transporter periplasmic protein LptC" evidence="1">
    <location>
        <begin position="26"/>
        <end position="165"/>
    </location>
</feature>
<protein>
    <recommendedName>
        <fullName evidence="4">LPS export ABC transporter periplasmic protein LptC</fullName>
    </recommendedName>
</protein>
<evidence type="ECO:0008006" key="4">
    <source>
        <dbReference type="Google" id="ProtNLM"/>
    </source>
</evidence>
<keyword evidence="3" id="KW-1185">Reference proteome</keyword>
<accession>A0A6M1TDH2</accession>
<evidence type="ECO:0000256" key="1">
    <source>
        <dbReference type="SAM" id="SignalP"/>
    </source>
</evidence>
<dbReference type="EMBL" id="JAALLS010000032">
    <property type="protein sequence ID" value="NGP90061.1"/>
    <property type="molecule type" value="Genomic_DNA"/>
</dbReference>
<comment type="caution">
    <text evidence="2">The sequence shown here is derived from an EMBL/GenBank/DDBJ whole genome shotgun (WGS) entry which is preliminary data.</text>
</comment>
<evidence type="ECO:0000313" key="3">
    <source>
        <dbReference type="Proteomes" id="UP000479132"/>
    </source>
</evidence>
<organism evidence="2 3">
    <name type="scientific">Fodinibius halophilus</name>
    <dbReference type="NCBI Taxonomy" id="1736908"/>
    <lineage>
        <taxon>Bacteria</taxon>
        <taxon>Pseudomonadati</taxon>
        <taxon>Balneolota</taxon>
        <taxon>Balneolia</taxon>
        <taxon>Balneolales</taxon>
        <taxon>Balneolaceae</taxon>
        <taxon>Fodinibius</taxon>
    </lineage>
</organism>
<gene>
    <name evidence="2" type="ORF">G3569_17015</name>
</gene>
<evidence type="ECO:0000313" key="2">
    <source>
        <dbReference type="EMBL" id="NGP90061.1"/>
    </source>
</evidence>
<dbReference type="Proteomes" id="UP000479132">
    <property type="component" value="Unassembled WGS sequence"/>
</dbReference>